<evidence type="ECO:0000256" key="3">
    <source>
        <dbReference type="ARBA" id="ARBA00022597"/>
    </source>
</evidence>
<evidence type="ECO:0000313" key="7">
    <source>
        <dbReference type="Proteomes" id="UP000759246"/>
    </source>
</evidence>
<dbReference type="GO" id="GO:0042956">
    <property type="term" value="P:maltodextrin transmembrane transport"/>
    <property type="evidence" value="ECO:0007669"/>
    <property type="project" value="TreeGrafter"/>
</dbReference>
<reference evidence="6" key="1">
    <citation type="submission" date="2020-04" db="EMBL/GenBank/DDBJ databases">
        <title>Deep metagenomics examines the oral microbiome during advanced dental caries in children, revealing novel taxa and co-occurrences with host molecules.</title>
        <authorList>
            <person name="Baker J.L."/>
            <person name="Morton J.T."/>
            <person name="Dinis M."/>
            <person name="Alvarez R."/>
            <person name="Tran N.C."/>
            <person name="Knight R."/>
            <person name="Edlund A."/>
        </authorList>
    </citation>
    <scope>NUCLEOTIDE SEQUENCE</scope>
    <source>
        <strain evidence="6">JCVI_30_bin.13</strain>
    </source>
</reference>
<dbReference type="Gene3D" id="3.40.190.10">
    <property type="entry name" value="Periplasmic binding protein-like II"/>
    <property type="match status" value="2"/>
</dbReference>
<dbReference type="GO" id="GO:0015768">
    <property type="term" value="P:maltose transport"/>
    <property type="evidence" value="ECO:0007669"/>
    <property type="project" value="TreeGrafter"/>
</dbReference>
<dbReference type="InterPro" id="IPR006060">
    <property type="entry name" value="Maltose/Cyclodextrin-bd"/>
</dbReference>
<dbReference type="AlphaFoldDB" id="A0A929RQQ1"/>
<comment type="similarity">
    <text evidence="1">Belongs to the bacterial solute-binding protein 1 family.</text>
</comment>
<organism evidence="6 7">
    <name type="scientific">Actinomyces bouchesdurhonensis</name>
    <dbReference type="NCBI Taxonomy" id="1852361"/>
    <lineage>
        <taxon>Bacteria</taxon>
        <taxon>Bacillati</taxon>
        <taxon>Actinomycetota</taxon>
        <taxon>Actinomycetes</taxon>
        <taxon>Actinomycetales</taxon>
        <taxon>Actinomycetaceae</taxon>
        <taxon>Actinomyces</taxon>
    </lineage>
</organism>
<dbReference type="PANTHER" id="PTHR30061">
    <property type="entry name" value="MALTOSE-BINDING PERIPLASMIC PROTEIN"/>
    <property type="match status" value="1"/>
</dbReference>
<evidence type="ECO:0000256" key="2">
    <source>
        <dbReference type="ARBA" id="ARBA00022448"/>
    </source>
</evidence>
<dbReference type="Proteomes" id="UP000759246">
    <property type="component" value="Unassembled WGS sequence"/>
</dbReference>
<dbReference type="SUPFAM" id="SSF53850">
    <property type="entry name" value="Periplasmic binding protein-like II"/>
    <property type="match status" value="1"/>
</dbReference>
<dbReference type="EMBL" id="JABZGF010000066">
    <property type="protein sequence ID" value="MBF0966214.1"/>
    <property type="molecule type" value="Genomic_DNA"/>
</dbReference>
<keyword evidence="2" id="KW-0813">Transport</keyword>
<sequence>MRRGIAALGALAAVTALAACSGNTTPSSSSNSSAANKGSDASATLTIWADDTRFTQVQSIAEEFTKATNVAVNVVQKSQTDMDTEFTTQVPTGNGPDLIVMAHDKLGSFVANGVVAPVDLGESASNFSDVALKAVTYDGKTYGVPYAVESVALVRNNALTKDTPTTFDDMIASGKTSGAQYPFIIQMGDKGDPYHFYGFQTSFGAPVFKTNDAGEYTSDLAMGGSGGTDFAKWLKAQGDAGILSTSIDGDVAKQKFLDGAAAYTVTGPWNVAAFRSAGMDVSVLPVPAAGSQAAQPFVGVQMFYQSAKSTNTLAAKQFFNYLATPEAQTEMQKLGGRASAMPSVASGSDDQDIKDFSKVAESGALAPAIPAMNKVWNFWGQTEANIVSGTETPDEGWATMIGNVESSIAAK</sequence>
<keyword evidence="4 5" id="KW-0732">Signal</keyword>
<evidence type="ECO:0000313" key="6">
    <source>
        <dbReference type="EMBL" id="MBF0966214.1"/>
    </source>
</evidence>
<dbReference type="PRINTS" id="PR00181">
    <property type="entry name" value="MALTOSEBP"/>
</dbReference>
<dbReference type="PANTHER" id="PTHR30061:SF50">
    <property type="entry name" value="MALTOSE_MALTODEXTRIN-BINDING PERIPLASMIC PROTEIN"/>
    <property type="match status" value="1"/>
</dbReference>
<dbReference type="GO" id="GO:0015144">
    <property type="term" value="F:carbohydrate transmembrane transporter activity"/>
    <property type="evidence" value="ECO:0007669"/>
    <property type="project" value="InterPro"/>
</dbReference>
<feature type="signal peptide" evidence="5">
    <location>
        <begin position="1"/>
        <end position="18"/>
    </location>
</feature>
<dbReference type="RefSeq" id="WP_276739862.1">
    <property type="nucleotide sequence ID" value="NZ_CAJZKY010000030.1"/>
</dbReference>
<keyword evidence="3" id="KW-0762">Sugar transport</keyword>
<dbReference type="PROSITE" id="PS51257">
    <property type="entry name" value="PROKAR_LIPOPROTEIN"/>
    <property type="match status" value="1"/>
</dbReference>
<gene>
    <name evidence="6" type="ORF">HXK09_03435</name>
</gene>
<dbReference type="InterPro" id="IPR006059">
    <property type="entry name" value="SBP"/>
</dbReference>
<protein>
    <submittedName>
        <fullName evidence="6">Maltose ABC transporter substrate-binding protein</fullName>
    </submittedName>
</protein>
<dbReference type="Pfam" id="PF13416">
    <property type="entry name" value="SBP_bac_8"/>
    <property type="match status" value="1"/>
</dbReference>
<dbReference type="GO" id="GO:1901982">
    <property type="term" value="F:maltose binding"/>
    <property type="evidence" value="ECO:0007669"/>
    <property type="project" value="TreeGrafter"/>
</dbReference>
<evidence type="ECO:0000256" key="1">
    <source>
        <dbReference type="ARBA" id="ARBA00008520"/>
    </source>
</evidence>
<dbReference type="GO" id="GO:0055052">
    <property type="term" value="C:ATP-binding cassette (ABC) transporter complex, substrate-binding subunit-containing"/>
    <property type="evidence" value="ECO:0007669"/>
    <property type="project" value="TreeGrafter"/>
</dbReference>
<name>A0A929RQQ1_9ACTO</name>
<feature type="chain" id="PRO_5038984067" evidence="5">
    <location>
        <begin position="19"/>
        <end position="411"/>
    </location>
</feature>
<evidence type="ECO:0000256" key="5">
    <source>
        <dbReference type="SAM" id="SignalP"/>
    </source>
</evidence>
<evidence type="ECO:0000256" key="4">
    <source>
        <dbReference type="ARBA" id="ARBA00022729"/>
    </source>
</evidence>
<proteinExistence type="inferred from homology"/>
<dbReference type="CDD" id="cd13586">
    <property type="entry name" value="PBP2_Maltose_binding_like"/>
    <property type="match status" value="1"/>
</dbReference>
<accession>A0A929RQQ1</accession>
<comment type="caution">
    <text evidence="6">The sequence shown here is derived from an EMBL/GenBank/DDBJ whole genome shotgun (WGS) entry which is preliminary data.</text>
</comment>